<evidence type="ECO:0000313" key="2">
    <source>
        <dbReference type="Proteomes" id="UP000789860"/>
    </source>
</evidence>
<protein>
    <submittedName>
        <fullName evidence="1">1640_t:CDS:1</fullName>
    </submittedName>
</protein>
<name>A0ACA9PJ46_9GLOM</name>
<sequence length="64" mass="7545">MLEELRINQTIGYNSYDSLENINLIGRNSYKKNTCRKVSSKFKDPIKSKSIRFNSFKTRLLVNE</sequence>
<reference evidence="1" key="1">
    <citation type="submission" date="2021-06" db="EMBL/GenBank/DDBJ databases">
        <authorList>
            <person name="Kallberg Y."/>
            <person name="Tangrot J."/>
            <person name="Rosling A."/>
        </authorList>
    </citation>
    <scope>NUCLEOTIDE SEQUENCE</scope>
    <source>
        <strain evidence="1">AU212A</strain>
    </source>
</reference>
<feature type="non-terminal residue" evidence="1">
    <location>
        <position position="64"/>
    </location>
</feature>
<organism evidence="1 2">
    <name type="scientific">Scutellospora calospora</name>
    <dbReference type="NCBI Taxonomy" id="85575"/>
    <lineage>
        <taxon>Eukaryota</taxon>
        <taxon>Fungi</taxon>
        <taxon>Fungi incertae sedis</taxon>
        <taxon>Mucoromycota</taxon>
        <taxon>Glomeromycotina</taxon>
        <taxon>Glomeromycetes</taxon>
        <taxon>Diversisporales</taxon>
        <taxon>Gigasporaceae</taxon>
        <taxon>Scutellospora</taxon>
    </lineage>
</organism>
<accession>A0ACA9PJ46</accession>
<dbReference type="EMBL" id="CAJVPM010043337">
    <property type="protein sequence ID" value="CAG8711394.1"/>
    <property type="molecule type" value="Genomic_DNA"/>
</dbReference>
<dbReference type="Proteomes" id="UP000789860">
    <property type="component" value="Unassembled WGS sequence"/>
</dbReference>
<evidence type="ECO:0000313" key="1">
    <source>
        <dbReference type="EMBL" id="CAG8711394.1"/>
    </source>
</evidence>
<proteinExistence type="predicted"/>
<keyword evidence="2" id="KW-1185">Reference proteome</keyword>
<gene>
    <name evidence="1" type="ORF">SCALOS_LOCUS10882</name>
</gene>
<comment type="caution">
    <text evidence="1">The sequence shown here is derived from an EMBL/GenBank/DDBJ whole genome shotgun (WGS) entry which is preliminary data.</text>
</comment>